<dbReference type="Proteomes" id="UP000243502">
    <property type="component" value="Chromosome 3"/>
</dbReference>
<feature type="signal peptide" evidence="2">
    <location>
        <begin position="1"/>
        <end position="38"/>
    </location>
</feature>
<protein>
    <submittedName>
        <fullName evidence="4">DUF4437 domain-containing protein</fullName>
    </submittedName>
</protein>
<evidence type="ECO:0000259" key="3">
    <source>
        <dbReference type="Pfam" id="PF07883"/>
    </source>
</evidence>
<evidence type="ECO:0000313" key="4">
    <source>
        <dbReference type="EMBL" id="AUT65036.1"/>
    </source>
</evidence>
<dbReference type="Pfam" id="PF07883">
    <property type="entry name" value="Cupin_2"/>
    <property type="match status" value="1"/>
</dbReference>
<feature type="domain" description="Cupin type-2" evidence="3">
    <location>
        <begin position="93"/>
        <end position="161"/>
    </location>
</feature>
<dbReference type="KEGG" id="pter:C2L65_36215"/>
<accession>A0A2I8EZL8</accession>
<name>A0A2I8EZL8_9BURK</name>
<evidence type="ECO:0000256" key="1">
    <source>
        <dbReference type="SAM" id="MobiDB-lite"/>
    </source>
</evidence>
<gene>
    <name evidence="4" type="ORF">C2L65_36215</name>
</gene>
<dbReference type="SUPFAM" id="SSF51182">
    <property type="entry name" value="RmlC-like cupins"/>
    <property type="match status" value="1"/>
</dbReference>
<dbReference type="InterPro" id="IPR013096">
    <property type="entry name" value="Cupin_2"/>
</dbReference>
<evidence type="ECO:0000313" key="5">
    <source>
        <dbReference type="Proteomes" id="UP000243502"/>
    </source>
</evidence>
<proteinExistence type="predicted"/>
<feature type="region of interest" description="Disordered" evidence="1">
    <location>
        <begin position="37"/>
        <end position="56"/>
    </location>
</feature>
<organism evidence="4 5">
    <name type="scientific">Paraburkholderia terrae</name>
    <dbReference type="NCBI Taxonomy" id="311230"/>
    <lineage>
        <taxon>Bacteria</taxon>
        <taxon>Pseudomonadati</taxon>
        <taxon>Pseudomonadota</taxon>
        <taxon>Betaproteobacteria</taxon>
        <taxon>Burkholderiales</taxon>
        <taxon>Burkholderiaceae</taxon>
        <taxon>Paraburkholderia</taxon>
    </lineage>
</organism>
<dbReference type="Gene3D" id="2.60.120.10">
    <property type="entry name" value="Jelly Rolls"/>
    <property type="match status" value="1"/>
</dbReference>
<dbReference type="EMBL" id="CP026113">
    <property type="protein sequence ID" value="AUT65036.1"/>
    <property type="molecule type" value="Genomic_DNA"/>
</dbReference>
<sequence>MSSRYHHQRAKHRRNIMKLTSLAAVALAAFAFTTGSQAQDNTSFPPANGGTSVSNPASHYVFSDTGARGENPKTGIQVANVWGDVTAGAHGAFFRFDPGFKSPVHTHTYDYYAVVVKGTLENYQPGQNPVKLGPGSYWYQRGKQAHTTACVSKEPCEIYIVQQNKFDAQIPPKTE</sequence>
<evidence type="ECO:0000256" key="2">
    <source>
        <dbReference type="SAM" id="SignalP"/>
    </source>
</evidence>
<reference evidence="4 5" key="1">
    <citation type="submission" date="2018-01" db="EMBL/GenBank/DDBJ databases">
        <title>Species boundaries and ecological features among Paraburkholderia terrae DSMZ17804T, P. hospita DSMZ17164T and P. caribensis DSMZ13236T.</title>
        <authorList>
            <person name="Pratama A.A."/>
        </authorList>
    </citation>
    <scope>NUCLEOTIDE SEQUENCE [LARGE SCALE GENOMIC DNA]</scope>
    <source>
        <strain evidence="4 5">DSM 17804</strain>
    </source>
</reference>
<dbReference type="InterPro" id="IPR014710">
    <property type="entry name" value="RmlC-like_jellyroll"/>
</dbReference>
<dbReference type="InterPro" id="IPR011051">
    <property type="entry name" value="RmlC_Cupin_sf"/>
</dbReference>
<dbReference type="AlphaFoldDB" id="A0A2I8EZL8"/>
<feature type="chain" id="PRO_5014435285" evidence="2">
    <location>
        <begin position="39"/>
        <end position="175"/>
    </location>
</feature>
<keyword evidence="2" id="KW-0732">Signal</keyword>